<evidence type="ECO:0000313" key="1">
    <source>
        <dbReference type="EMBL" id="EXC31933.1"/>
    </source>
</evidence>
<keyword evidence="2" id="KW-1185">Reference proteome</keyword>
<proteinExistence type="predicted"/>
<gene>
    <name evidence="1" type="ORF">L484_009783</name>
</gene>
<dbReference type="AlphaFoldDB" id="W9SHA9"/>
<protein>
    <submittedName>
        <fullName evidence="1">Uncharacterized protein</fullName>
    </submittedName>
</protein>
<dbReference type="EMBL" id="KE346273">
    <property type="protein sequence ID" value="EXC31933.1"/>
    <property type="molecule type" value="Genomic_DNA"/>
</dbReference>
<accession>W9SHA9</accession>
<organism evidence="1 2">
    <name type="scientific">Morus notabilis</name>
    <dbReference type="NCBI Taxonomy" id="981085"/>
    <lineage>
        <taxon>Eukaryota</taxon>
        <taxon>Viridiplantae</taxon>
        <taxon>Streptophyta</taxon>
        <taxon>Embryophyta</taxon>
        <taxon>Tracheophyta</taxon>
        <taxon>Spermatophyta</taxon>
        <taxon>Magnoliopsida</taxon>
        <taxon>eudicotyledons</taxon>
        <taxon>Gunneridae</taxon>
        <taxon>Pentapetalae</taxon>
        <taxon>rosids</taxon>
        <taxon>fabids</taxon>
        <taxon>Rosales</taxon>
        <taxon>Moraceae</taxon>
        <taxon>Moreae</taxon>
        <taxon>Morus</taxon>
    </lineage>
</organism>
<dbReference type="Proteomes" id="UP000030645">
    <property type="component" value="Unassembled WGS sequence"/>
</dbReference>
<sequence>MKSYIDFHQYGNIWTKPSINRRPRTKLSLLMAAANARRDFEGSATWVGWRLKSLASSKETLGFF</sequence>
<name>W9SHA9_9ROSA</name>
<evidence type="ECO:0000313" key="2">
    <source>
        <dbReference type="Proteomes" id="UP000030645"/>
    </source>
</evidence>
<reference evidence="2" key="1">
    <citation type="submission" date="2013-01" db="EMBL/GenBank/DDBJ databases">
        <title>Draft Genome Sequence of a Mulberry Tree, Morus notabilis C.K. Schneid.</title>
        <authorList>
            <person name="He N."/>
            <person name="Zhao S."/>
        </authorList>
    </citation>
    <scope>NUCLEOTIDE SEQUENCE</scope>
</reference>